<keyword evidence="2" id="KW-1185">Reference proteome</keyword>
<organism evidence="1 2">
    <name type="scientific">Araneus ventricosus</name>
    <name type="common">Orbweaver spider</name>
    <name type="synonym">Epeira ventricosa</name>
    <dbReference type="NCBI Taxonomy" id="182803"/>
    <lineage>
        <taxon>Eukaryota</taxon>
        <taxon>Metazoa</taxon>
        <taxon>Ecdysozoa</taxon>
        <taxon>Arthropoda</taxon>
        <taxon>Chelicerata</taxon>
        <taxon>Arachnida</taxon>
        <taxon>Araneae</taxon>
        <taxon>Araneomorphae</taxon>
        <taxon>Entelegynae</taxon>
        <taxon>Araneoidea</taxon>
        <taxon>Araneidae</taxon>
        <taxon>Araneus</taxon>
    </lineage>
</organism>
<protein>
    <submittedName>
        <fullName evidence="1">Uncharacterized protein</fullName>
    </submittedName>
</protein>
<dbReference type="Proteomes" id="UP000499080">
    <property type="component" value="Unassembled WGS sequence"/>
</dbReference>
<gene>
    <name evidence="1" type="ORF">AVEN_175163_1</name>
</gene>
<evidence type="ECO:0000313" key="2">
    <source>
        <dbReference type="Proteomes" id="UP000499080"/>
    </source>
</evidence>
<comment type="caution">
    <text evidence="1">The sequence shown here is derived from an EMBL/GenBank/DDBJ whole genome shotgun (WGS) entry which is preliminary data.</text>
</comment>
<dbReference type="EMBL" id="BGPR01006358">
    <property type="protein sequence ID" value="GBN18278.1"/>
    <property type="molecule type" value="Genomic_DNA"/>
</dbReference>
<sequence>MIIKGSPAYISYIRKQVVSGYVENGRGVMVASIVTTYEKIVIGGKVAESVEVLPIPIIGTCASVLGGPALIRCPGRLRPGRGIPTFLKQYLTKYKVRSKSSVNGPIVE</sequence>
<name>A0A4Y2LU32_ARAVE</name>
<reference evidence="1 2" key="1">
    <citation type="journal article" date="2019" name="Sci. Rep.">
        <title>Orb-weaving spider Araneus ventricosus genome elucidates the spidroin gene catalogue.</title>
        <authorList>
            <person name="Kono N."/>
            <person name="Nakamura H."/>
            <person name="Ohtoshi R."/>
            <person name="Moran D.A.P."/>
            <person name="Shinohara A."/>
            <person name="Yoshida Y."/>
            <person name="Fujiwara M."/>
            <person name="Mori M."/>
            <person name="Tomita M."/>
            <person name="Arakawa K."/>
        </authorList>
    </citation>
    <scope>NUCLEOTIDE SEQUENCE [LARGE SCALE GENOMIC DNA]</scope>
</reference>
<evidence type="ECO:0000313" key="1">
    <source>
        <dbReference type="EMBL" id="GBN18278.1"/>
    </source>
</evidence>
<accession>A0A4Y2LU32</accession>
<proteinExistence type="predicted"/>
<dbReference type="AlphaFoldDB" id="A0A4Y2LU32"/>